<dbReference type="RefSeq" id="WP_278059929.1">
    <property type="nucleotide sequence ID" value="NZ_CP121247.1"/>
</dbReference>
<dbReference type="SMART" id="SM00226">
    <property type="entry name" value="LMWPc"/>
    <property type="match status" value="1"/>
</dbReference>
<dbReference type="Pfam" id="PF01451">
    <property type="entry name" value="LMWPc"/>
    <property type="match status" value="1"/>
</dbReference>
<sequence length="138" mass="15281">MTTVMFACRKNAGRSQMAAALMAHIAPHLRVMSGGTTPGREVHPQAREALAQIGLTPFSEQPQALTPDRVKEADWVITMGCGETCPVFPGKYYEDWPVEDPADQPIEKVALIRDDIERRVRDLLARIEREVPTGAVDN</sequence>
<dbReference type="InterPro" id="IPR036196">
    <property type="entry name" value="Ptyr_pPase_sf"/>
</dbReference>
<gene>
    <name evidence="3" type="ORF">J2S49_001754</name>
</gene>
<accession>A0ABT9NDT3</accession>
<evidence type="ECO:0000256" key="1">
    <source>
        <dbReference type="ARBA" id="ARBA00022849"/>
    </source>
</evidence>
<keyword evidence="4" id="KW-1185">Reference proteome</keyword>
<dbReference type="InterPro" id="IPR023485">
    <property type="entry name" value="Ptyr_pPase"/>
</dbReference>
<feature type="domain" description="Phosphotyrosine protein phosphatase I" evidence="2">
    <location>
        <begin position="2"/>
        <end position="126"/>
    </location>
</feature>
<dbReference type="PANTHER" id="PTHR43428:SF1">
    <property type="entry name" value="ARSENATE REDUCTASE"/>
    <property type="match status" value="1"/>
</dbReference>
<proteinExistence type="predicted"/>
<dbReference type="SUPFAM" id="SSF52788">
    <property type="entry name" value="Phosphotyrosine protein phosphatases I"/>
    <property type="match status" value="1"/>
</dbReference>
<comment type="caution">
    <text evidence="3">The sequence shown here is derived from an EMBL/GenBank/DDBJ whole genome shotgun (WGS) entry which is preliminary data.</text>
</comment>
<evidence type="ECO:0000313" key="4">
    <source>
        <dbReference type="Proteomes" id="UP001235966"/>
    </source>
</evidence>
<reference evidence="3 4" key="1">
    <citation type="submission" date="2023-07" db="EMBL/GenBank/DDBJ databases">
        <title>Sequencing the genomes of 1000 actinobacteria strains.</title>
        <authorList>
            <person name="Klenk H.-P."/>
        </authorList>
    </citation>
    <scope>NUCLEOTIDE SEQUENCE [LARGE SCALE GENOMIC DNA]</scope>
    <source>
        <strain evidence="3 4">DSM 102162</strain>
    </source>
</reference>
<name>A0ABT9NDT3_9ACTO</name>
<dbReference type="Proteomes" id="UP001235966">
    <property type="component" value="Unassembled WGS sequence"/>
</dbReference>
<evidence type="ECO:0000313" key="3">
    <source>
        <dbReference type="EMBL" id="MDP9801678.1"/>
    </source>
</evidence>
<evidence type="ECO:0000259" key="2">
    <source>
        <dbReference type="SMART" id="SM00226"/>
    </source>
</evidence>
<dbReference type="PANTHER" id="PTHR43428">
    <property type="entry name" value="ARSENATE REDUCTASE"/>
    <property type="match status" value="1"/>
</dbReference>
<organism evidence="3 4">
    <name type="scientific">Arcanobacterium wilhelmae</name>
    <dbReference type="NCBI Taxonomy" id="1803177"/>
    <lineage>
        <taxon>Bacteria</taxon>
        <taxon>Bacillati</taxon>
        <taxon>Actinomycetota</taxon>
        <taxon>Actinomycetes</taxon>
        <taxon>Actinomycetales</taxon>
        <taxon>Actinomycetaceae</taxon>
        <taxon>Arcanobacterium</taxon>
    </lineage>
</organism>
<keyword evidence="1" id="KW-0059">Arsenical resistance</keyword>
<protein>
    <submittedName>
        <fullName evidence="3">Protein-tyrosine-phosphatase</fullName>
    </submittedName>
</protein>
<dbReference type="Gene3D" id="3.40.50.2300">
    <property type="match status" value="1"/>
</dbReference>
<dbReference type="EMBL" id="JAUSQW010000001">
    <property type="protein sequence ID" value="MDP9801678.1"/>
    <property type="molecule type" value="Genomic_DNA"/>
</dbReference>